<gene>
    <name evidence="2" type="ORF">DFH94DRAFT_795117</name>
</gene>
<name>A0A9P5T5Y0_9AGAM</name>
<sequence length="314" mass="35832">MALYLFPQAAWSFQPSPIIVTLPTVPTLKHVNSTPFIALPPPPTFKPVNDIPLTRNLLTQVLSYLSEQLYRSFRRQVRLVVHGGAVMVLHPSFSHREFTQDVDYIHRSFVSEYRALGFQDAEQRLRTCIAETAYRFNLGADWMNDHADVALPWALDQQSRTYDPIYHESTLQQNAAAQTIFNERGLALVAVPWPWAIALKLVRYAKKDPEDCAAVLRLGACQRGIRWTVSGLEQWISERCWPMQYSKYQPAQKAQLRERLQDALGRAFPESYSPQSQSQSSSPAQSLSRSQTLLSPLSFAPLQQPKNEIPLYFL</sequence>
<evidence type="ECO:0000313" key="2">
    <source>
        <dbReference type="EMBL" id="KAF8476276.1"/>
    </source>
</evidence>
<dbReference type="AlphaFoldDB" id="A0A9P5T5Y0"/>
<reference evidence="2" key="2">
    <citation type="journal article" date="2020" name="Nat. Commun.">
        <title>Large-scale genome sequencing of mycorrhizal fungi provides insights into the early evolution of symbiotic traits.</title>
        <authorList>
            <person name="Miyauchi S."/>
            <person name="Kiss E."/>
            <person name="Kuo A."/>
            <person name="Drula E."/>
            <person name="Kohler A."/>
            <person name="Sanchez-Garcia M."/>
            <person name="Morin E."/>
            <person name="Andreopoulos B."/>
            <person name="Barry K.W."/>
            <person name="Bonito G."/>
            <person name="Buee M."/>
            <person name="Carver A."/>
            <person name="Chen C."/>
            <person name="Cichocki N."/>
            <person name="Clum A."/>
            <person name="Culley D."/>
            <person name="Crous P.W."/>
            <person name="Fauchery L."/>
            <person name="Girlanda M."/>
            <person name="Hayes R.D."/>
            <person name="Keri Z."/>
            <person name="LaButti K."/>
            <person name="Lipzen A."/>
            <person name="Lombard V."/>
            <person name="Magnuson J."/>
            <person name="Maillard F."/>
            <person name="Murat C."/>
            <person name="Nolan M."/>
            <person name="Ohm R.A."/>
            <person name="Pangilinan J."/>
            <person name="Pereira M.F."/>
            <person name="Perotto S."/>
            <person name="Peter M."/>
            <person name="Pfister S."/>
            <person name="Riley R."/>
            <person name="Sitrit Y."/>
            <person name="Stielow J.B."/>
            <person name="Szollosi G."/>
            <person name="Zifcakova L."/>
            <person name="Stursova M."/>
            <person name="Spatafora J.W."/>
            <person name="Tedersoo L."/>
            <person name="Vaario L.M."/>
            <person name="Yamada A."/>
            <person name="Yan M."/>
            <person name="Wang P."/>
            <person name="Xu J."/>
            <person name="Bruns T."/>
            <person name="Baldrian P."/>
            <person name="Vilgalys R."/>
            <person name="Dunand C."/>
            <person name="Henrissat B."/>
            <person name="Grigoriev I.V."/>
            <person name="Hibbett D."/>
            <person name="Nagy L.G."/>
            <person name="Martin F.M."/>
        </authorList>
    </citation>
    <scope>NUCLEOTIDE SEQUENCE</scope>
    <source>
        <strain evidence="2">Prilba</strain>
    </source>
</reference>
<protein>
    <submittedName>
        <fullName evidence="2">Uncharacterized protein</fullName>
    </submittedName>
</protein>
<comment type="caution">
    <text evidence="2">The sequence shown here is derived from an EMBL/GenBank/DDBJ whole genome shotgun (WGS) entry which is preliminary data.</text>
</comment>
<feature type="compositionally biased region" description="Low complexity" evidence="1">
    <location>
        <begin position="271"/>
        <end position="289"/>
    </location>
</feature>
<feature type="region of interest" description="Disordered" evidence="1">
    <location>
        <begin position="269"/>
        <end position="289"/>
    </location>
</feature>
<dbReference type="Proteomes" id="UP000759537">
    <property type="component" value="Unassembled WGS sequence"/>
</dbReference>
<organism evidence="2 3">
    <name type="scientific">Russula ochroleuca</name>
    <dbReference type="NCBI Taxonomy" id="152965"/>
    <lineage>
        <taxon>Eukaryota</taxon>
        <taxon>Fungi</taxon>
        <taxon>Dikarya</taxon>
        <taxon>Basidiomycota</taxon>
        <taxon>Agaricomycotina</taxon>
        <taxon>Agaricomycetes</taxon>
        <taxon>Russulales</taxon>
        <taxon>Russulaceae</taxon>
        <taxon>Russula</taxon>
    </lineage>
</organism>
<proteinExistence type="predicted"/>
<evidence type="ECO:0000313" key="3">
    <source>
        <dbReference type="Proteomes" id="UP000759537"/>
    </source>
</evidence>
<reference evidence="2" key="1">
    <citation type="submission" date="2019-10" db="EMBL/GenBank/DDBJ databases">
        <authorList>
            <consortium name="DOE Joint Genome Institute"/>
            <person name="Kuo A."/>
            <person name="Miyauchi S."/>
            <person name="Kiss E."/>
            <person name="Drula E."/>
            <person name="Kohler A."/>
            <person name="Sanchez-Garcia M."/>
            <person name="Andreopoulos B."/>
            <person name="Barry K.W."/>
            <person name="Bonito G."/>
            <person name="Buee M."/>
            <person name="Carver A."/>
            <person name="Chen C."/>
            <person name="Cichocki N."/>
            <person name="Clum A."/>
            <person name="Culley D."/>
            <person name="Crous P.W."/>
            <person name="Fauchery L."/>
            <person name="Girlanda M."/>
            <person name="Hayes R."/>
            <person name="Keri Z."/>
            <person name="LaButti K."/>
            <person name="Lipzen A."/>
            <person name="Lombard V."/>
            <person name="Magnuson J."/>
            <person name="Maillard F."/>
            <person name="Morin E."/>
            <person name="Murat C."/>
            <person name="Nolan M."/>
            <person name="Ohm R."/>
            <person name="Pangilinan J."/>
            <person name="Pereira M."/>
            <person name="Perotto S."/>
            <person name="Peter M."/>
            <person name="Riley R."/>
            <person name="Sitrit Y."/>
            <person name="Stielow B."/>
            <person name="Szollosi G."/>
            <person name="Zifcakova L."/>
            <person name="Stursova M."/>
            <person name="Spatafora J.W."/>
            <person name="Tedersoo L."/>
            <person name="Vaario L.-M."/>
            <person name="Yamada A."/>
            <person name="Yan M."/>
            <person name="Wang P."/>
            <person name="Xu J."/>
            <person name="Bruns T."/>
            <person name="Baldrian P."/>
            <person name="Vilgalys R."/>
            <person name="Henrissat B."/>
            <person name="Grigoriev I.V."/>
            <person name="Hibbett D."/>
            <person name="Nagy L.G."/>
            <person name="Martin F.M."/>
        </authorList>
    </citation>
    <scope>NUCLEOTIDE SEQUENCE</scope>
    <source>
        <strain evidence="2">Prilba</strain>
    </source>
</reference>
<dbReference type="OrthoDB" id="3141838at2759"/>
<evidence type="ECO:0000256" key="1">
    <source>
        <dbReference type="SAM" id="MobiDB-lite"/>
    </source>
</evidence>
<dbReference type="EMBL" id="WHVB01000015">
    <property type="protein sequence ID" value="KAF8476276.1"/>
    <property type="molecule type" value="Genomic_DNA"/>
</dbReference>
<accession>A0A9P5T5Y0</accession>
<keyword evidence="3" id="KW-1185">Reference proteome</keyword>